<dbReference type="GO" id="GO:0016020">
    <property type="term" value="C:membrane"/>
    <property type="evidence" value="ECO:0007669"/>
    <property type="project" value="TreeGrafter"/>
</dbReference>
<sequence length="563" mass="61396">MHQQISRRSALISGGAALFWGIAGQISERAPALATPKTDDFEVFNAENSPSRFFRIPFMVSTVNDTLVAGCDANRATTGDSADNIDALIRRKPNASRYSITDGWKTPSLIKPLEMRDYSKAYGYAPASSSVIDGAVVEDAVRNRLMLVIDLWAWNGGVFEHLNVAPDGSVKGGRPRKFPLGDGFATVSGRDMLLLSTHNATGDADGLRGNINLNIDRSQFDLAADLDGPRDACGHIQIYELIGTPRPYTATGVDDSNLILGRRSRYSLDEDFNLFELGIPLYVFQHGSARIAPMRVFYQDSILQIFNTNHIIEIYSYDDGRTWSMGKLVTRQFRPIDSRCTLIAPGRAIQIRAGEHAGRIVIPTYMMLPGGISCTTVYTDDGGETWQRGIPMPAAIDLHESAITEVLPGVLRSFNRHSASSGGKVLTAESLDGGHSWSTLASAFGDDDQGVACQVSALMLQQTIASPATGEQLPALMVVSADDRRRRHGVAHLAVIHRSATASGPRSELEWVSHTDITSPQTLFGYSSIAQLSDGRVFLLFESSPTDSWADGLQRMYLRELTP</sequence>
<protein>
    <recommendedName>
        <fullName evidence="3">exo-alpha-sialidase</fullName>
        <ecNumber evidence="3">3.2.1.18</ecNumber>
    </recommendedName>
</protein>
<evidence type="ECO:0000256" key="1">
    <source>
        <dbReference type="ARBA" id="ARBA00000427"/>
    </source>
</evidence>
<dbReference type="PANTHER" id="PTHR10628">
    <property type="entry name" value="SIALIDASE"/>
    <property type="match status" value="1"/>
</dbReference>
<dbReference type="PATRIC" id="fig|1051006.4.peg.791"/>
<dbReference type="eggNOG" id="COG4409">
    <property type="taxonomic scope" value="Bacteria"/>
</dbReference>
<comment type="similarity">
    <text evidence="2">Belongs to the glycosyl hydrolase 33 family.</text>
</comment>
<dbReference type="Gene3D" id="2.120.10.10">
    <property type="match status" value="2"/>
</dbReference>
<dbReference type="STRING" id="1574624.GCA_001642025_00153"/>
<reference evidence="5 6" key="1">
    <citation type="submission" date="2011-07" db="EMBL/GenBank/DDBJ databases">
        <title>Genome Sequence of Propionibacterium acnes SK182B-JCVI.</title>
        <authorList>
            <person name="Durkin A.S."/>
            <person name="Madupu R."/>
            <person name="Hostetler J."/>
            <person name="Radune D."/>
            <person name="Torralba M."/>
            <person name="Methe B."/>
            <person name="Sutton G."/>
            <person name="Strausberg R.L."/>
            <person name="Nelson K.E."/>
        </authorList>
    </citation>
    <scope>NUCLEOTIDE SEQUENCE [LARGE SCALE GENOMIC DNA]</scope>
    <source>
        <strain evidence="5 6">SK182B-JCVI</strain>
    </source>
</reference>
<dbReference type="PANTHER" id="PTHR10628:SF30">
    <property type="entry name" value="EXO-ALPHA-SIALIDASE"/>
    <property type="match status" value="1"/>
</dbReference>
<dbReference type="EMBL" id="AFUN01000007">
    <property type="protein sequence ID" value="EGR97501.1"/>
    <property type="molecule type" value="Genomic_DNA"/>
</dbReference>
<comment type="catalytic activity">
    <reaction evidence="1">
        <text>Hydrolysis of alpha-(2-&gt;3)-, alpha-(2-&gt;6)-, alpha-(2-&gt;8)- glycosidic linkages of terminal sialic acid residues in oligosaccharides, glycoproteins, glycolipids, colominic acid and synthetic substrates.</text>
        <dbReference type="EC" id="3.2.1.18"/>
    </reaction>
</comment>
<gene>
    <name evidence="5" type="ORF">HMPREF1162_0674</name>
</gene>
<feature type="domain" description="Sialidase" evidence="4">
    <location>
        <begin position="306"/>
        <end position="454"/>
    </location>
</feature>
<dbReference type="EC" id="3.2.1.18" evidence="3"/>
<dbReference type="InterPro" id="IPR026856">
    <property type="entry name" value="Sialidase_fam"/>
</dbReference>
<name>F9NUE3_9ACTN</name>
<proteinExistence type="inferred from homology"/>
<dbReference type="GO" id="GO:0005737">
    <property type="term" value="C:cytoplasm"/>
    <property type="evidence" value="ECO:0007669"/>
    <property type="project" value="TreeGrafter"/>
</dbReference>
<evidence type="ECO:0000313" key="6">
    <source>
        <dbReference type="Proteomes" id="UP000007832"/>
    </source>
</evidence>
<dbReference type="AlphaFoldDB" id="F9NUE3"/>
<dbReference type="Proteomes" id="UP000007832">
    <property type="component" value="Unassembled WGS sequence"/>
</dbReference>
<evidence type="ECO:0000256" key="2">
    <source>
        <dbReference type="ARBA" id="ARBA00009348"/>
    </source>
</evidence>
<dbReference type="CDD" id="cd15482">
    <property type="entry name" value="Sialidase_non-viral"/>
    <property type="match status" value="1"/>
</dbReference>
<evidence type="ECO:0000259" key="4">
    <source>
        <dbReference type="Pfam" id="PF13088"/>
    </source>
</evidence>
<accession>F9NUE3</accession>
<dbReference type="SUPFAM" id="SSF50939">
    <property type="entry name" value="Sialidases"/>
    <property type="match status" value="1"/>
</dbReference>
<dbReference type="GO" id="GO:0009313">
    <property type="term" value="P:oligosaccharide catabolic process"/>
    <property type="evidence" value="ECO:0007669"/>
    <property type="project" value="TreeGrafter"/>
</dbReference>
<dbReference type="Pfam" id="PF13088">
    <property type="entry name" value="BNR_2"/>
    <property type="match status" value="1"/>
</dbReference>
<evidence type="ECO:0000313" key="5">
    <source>
        <dbReference type="EMBL" id="EGR97501.1"/>
    </source>
</evidence>
<comment type="caution">
    <text evidence="5">The sequence shown here is derived from an EMBL/GenBank/DDBJ whole genome shotgun (WGS) entry which is preliminary data.</text>
</comment>
<dbReference type="GO" id="GO:0006689">
    <property type="term" value="P:ganglioside catabolic process"/>
    <property type="evidence" value="ECO:0007669"/>
    <property type="project" value="TreeGrafter"/>
</dbReference>
<organism evidence="5 6">
    <name type="scientific">[Propionibacterium] namnetense SK182B-JCVI</name>
    <dbReference type="NCBI Taxonomy" id="1051006"/>
    <lineage>
        <taxon>Bacteria</taxon>
        <taxon>Bacillati</taxon>
        <taxon>Actinomycetota</taxon>
        <taxon>Actinomycetes</taxon>
        <taxon>Propionibacteriales</taxon>
        <taxon>Propionibacteriaceae</taxon>
        <taxon>Cutibacterium</taxon>
    </lineage>
</organism>
<dbReference type="InterPro" id="IPR036278">
    <property type="entry name" value="Sialidase_sf"/>
</dbReference>
<evidence type="ECO:0000256" key="3">
    <source>
        <dbReference type="ARBA" id="ARBA00012733"/>
    </source>
</evidence>
<dbReference type="InterPro" id="IPR011040">
    <property type="entry name" value="Sialidase"/>
</dbReference>
<dbReference type="GO" id="GO:0004308">
    <property type="term" value="F:exo-alpha-sialidase activity"/>
    <property type="evidence" value="ECO:0007669"/>
    <property type="project" value="UniProtKB-EC"/>
</dbReference>